<evidence type="ECO:0008006" key="4">
    <source>
        <dbReference type="Google" id="ProtNLM"/>
    </source>
</evidence>
<keyword evidence="3" id="KW-1185">Reference proteome</keyword>
<comment type="caution">
    <text evidence="2">The sequence shown here is derived from an EMBL/GenBank/DDBJ whole genome shotgun (WGS) entry which is preliminary data.</text>
</comment>
<dbReference type="EMBL" id="JAELYA010000004">
    <property type="protein sequence ID" value="MBO3276071.1"/>
    <property type="molecule type" value="Genomic_DNA"/>
</dbReference>
<accession>A0ABS3TQY0</accession>
<feature type="coiled-coil region" evidence="1">
    <location>
        <begin position="2"/>
        <end position="54"/>
    </location>
</feature>
<name>A0ABS3TQY0_9PSED</name>
<evidence type="ECO:0000256" key="1">
    <source>
        <dbReference type="SAM" id="Coils"/>
    </source>
</evidence>
<dbReference type="RefSeq" id="WP_208314099.1">
    <property type="nucleotide sequence ID" value="NZ_JAELYA010000004.1"/>
</dbReference>
<organism evidence="2 3">
    <name type="scientific">Pseudomonas schmalbachii</name>
    <dbReference type="NCBI Taxonomy" id="2816993"/>
    <lineage>
        <taxon>Bacteria</taxon>
        <taxon>Pseudomonadati</taxon>
        <taxon>Pseudomonadota</taxon>
        <taxon>Gammaproteobacteria</taxon>
        <taxon>Pseudomonadales</taxon>
        <taxon>Pseudomonadaceae</taxon>
        <taxon>Pseudomonas</taxon>
    </lineage>
</organism>
<reference evidence="2 3" key="1">
    <citation type="submission" date="2020-12" db="EMBL/GenBank/DDBJ databases">
        <title>Pseudomonas schmalbachii sp. nov. isolated from millipede gut.</title>
        <authorList>
            <person name="Shelomi M."/>
        </authorList>
    </citation>
    <scope>NUCLEOTIDE SEQUENCE [LARGE SCALE GENOMIC DNA]</scope>
    <source>
        <strain evidence="2 3">Milli4</strain>
    </source>
</reference>
<dbReference type="Proteomes" id="UP000669060">
    <property type="component" value="Unassembled WGS sequence"/>
</dbReference>
<sequence length="76" mass="8512">MLDATLEQLEQLIGELLQQNKQLSAANGELLQQLQAAREENDNLQLSMLEQEEKHGATAARLQALIRRVSDSRVEA</sequence>
<keyword evidence="1" id="KW-0175">Coiled coil</keyword>
<evidence type="ECO:0000313" key="3">
    <source>
        <dbReference type="Proteomes" id="UP000669060"/>
    </source>
</evidence>
<protein>
    <recommendedName>
        <fullName evidence="4">DUF904 domain-containing protein</fullName>
    </recommendedName>
</protein>
<evidence type="ECO:0000313" key="2">
    <source>
        <dbReference type="EMBL" id="MBO3276071.1"/>
    </source>
</evidence>
<gene>
    <name evidence="2" type="ORF">JFY56_12620</name>
</gene>
<proteinExistence type="predicted"/>